<keyword evidence="10" id="KW-0407">Ion channel</keyword>
<dbReference type="SUPFAM" id="SSF63712">
    <property type="entry name" value="Nicotinic receptor ligand binding domain-like"/>
    <property type="match status" value="1"/>
</dbReference>
<dbReference type="GO" id="GO:0005254">
    <property type="term" value="F:chloride channel activity"/>
    <property type="evidence" value="ECO:0007669"/>
    <property type="project" value="UniProtKB-ARBA"/>
</dbReference>
<dbReference type="PRINTS" id="PR00253">
    <property type="entry name" value="GABAARECEPTR"/>
</dbReference>
<feature type="domain" description="Neurotransmitter-gated ion-channel ligand-binding" evidence="12">
    <location>
        <begin position="8"/>
        <end position="159"/>
    </location>
</feature>
<proteinExistence type="predicted"/>
<evidence type="ECO:0000259" key="13">
    <source>
        <dbReference type="Pfam" id="PF02932"/>
    </source>
</evidence>
<evidence type="ECO:0000256" key="3">
    <source>
        <dbReference type="ARBA" id="ARBA00022448"/>
    </source>
</evidence>
<reference evidence="14" key="1">
    <citation type="submission" date="2020-11" db="EMBL/GenBank/DDBJ databases">
        <authorList>
            <person name="Tran Van P."/>
        </authorList>
    </citation>
    <scope>NUCLEOTIDE SEQUENCE</scope>
</reference>
<feature type="transmembrane region" description="Helical" evidence="11">
    <location>
        <begin position="194"/>
        <end position="215"/>
    </location>
</feature>
<keyword evidence="5 11" id="KW-0812">Transmembrane</keyword>
<protein>
    <submittedName>
        <fullName evidence="14">Uncharacterized protein</fullName>
    </submittedName>
</protein>
<dbReference type="GO" id="GO:0004888">
    <property type="term" value="F:transmembrane signaling receptor activity"/>
    <property type="evidence" value="ECO:0007669"/>
    <property type="project" value="InterPro"/>
</dbReference>
<keyword evidence="8" id="KW-0406">Ion transport</keyword>
<keyword evidence="6" id="KW-0732">Signal</keyword>
<dbReference type="Pfam" id="PF02931">
    <property type="entry name" value="Neur_chan_LBD"/>
    <property type="match status" value="1"/>
</dbReference>
<evidence type="ECO:0000313" key="15">
    <source>
        <dbReference type="Proteomes" id="UP000728032"/>
    </source>
</evidence>
<dbReference type="CDD" id="cd19049">
    <property type="entry name" value="LGIC_TM_anion"/>
    <property type="match status" value="1"/>
</dbReference>
<dbReference type="AlphaFoldDB" id="A0A7R9LRW7"/>
<dbReference type="Gene3D" id="1.20.58.390">
    <property type="entry name" value="Neurotransmitter-gated ion-channel transmembrane domain"/>
    <property type="match status" value="1"/>
</dbReference>
<dbReference type="InterPro" id="IPR036719">
    <property type="entry name" value="Neuro-gated_channel_TM_sf"/>
</dbReference>
<dbReference type="GO" id="GO:0099095">
    <property type="term" value="F:ligand-gated monoatomic anion channel activity"/>
    <property type="evidence" value="ECO:0007669"/>
    <property type="project" value="UniProtKB-ARBA"/>
</dbReference>
<evidence type="ECO:0000256" key="7">
    <source>
        <dbReference type="ARBA" id="ARBA00022989"/>
    </source>
</evidence>
<evidence type="ECO:0000256" key="4">
    <source>
        <dbReference type="ARBA" id="ARBA00022475"/>
    </source>
</evidence>
<gene>
    <name evidence="14" type="ORF">ONB1V03_LOCUS5299</name>
</gene>
<evidence type="ECO:0000256" key="10">
    <source>
        <dbReference type="ARBA" id="ARBA00023303"/>
    </source>
</evidence>
<keyword evidence="9 11" id="KW-0472">Membrane</keyword>
<evidence type="ECO:0000256" key="2">
    <source>
        <dbReference type="ARBA" id="ARBA00004236"/>
    </source>
</evidence>
<evidence type="ECO:0000256" key="9">
    <source>
        <dbReference type="ARBA" id="ARBA00023136"/>
    </source>
</evidence>
<feature type="transmembrane region" description="Helical" evidence="11">
    <location>
        <begin position="257"/>
        <end position="279"/>
    </location>
</feature>
<dbReference type="InterPro" id="IPR006028">
    <property type="entry name" value="GABAA/Glycine_rcpt"/>
</dbReference>
<dbReference type="Gene3D" id="2.70.170.10">
    <property type="entry name" value="Neurotransmitter-gated ion-channel ligand-binding domain"/>
    <property type="match status" value="1"/>
</dbReference>
<sequence>MQTIAAHPVYVGLEIIDVNTINDAENYFSLQLYLFEVWKDSRINTSLLEDTSISVPQEYTSCLWTPSLVFDGSTQKETILQPNSVIKIQKNNILIRKSRHSFKVSCHMNLQNYPMDRHICHYNIRTCSFRAHRKNNSSPIDFFDSHQNKSVIYKNEFTPSLFDIKIGNYDRNIIKWFNENYTVLDLEFIFERTITANVLTVYIPSSLVVTLSWIQFWFDVEAVPGRMSLGIMSTLTIMTQILTNYEKAANHVTAVDIWLLVCLIMVFLALMEYAFAYTISHYYDIDGNLKAKNSFKKNMSLILREFRSNKLKSNLSQKAVEE</sequence>
<feature type="domain" description="Neurotransmitter-gated ion-channel transmembrane" evidence="13">
    <location>
        <begin position="201"/>
        <end position="281"/>
    </location>
</feature>
<dbReference type="Pfam" id="PF02932">
    <property type="entry name" value="Neur_chan_memb"/>
    <property type="match status" value="1"/>
</dbReference>
<keyword evidence="7 11" id="KW-1133">Transmembrane helix</keyword>
<dbReference type="InterPro" id="IPR018000">
    <property type="entry name" value="Neurotransmitter_ion_chnl_CS"/>
</dbReference>
<dbReference type="InterPro" id="IPR006029">
    <property type="entry name" value="Neurotrans-gated_channel_TM"/>
</dbReference>
<dbReference type="PROSITE" id="PS00236">
    <property type="entry name" value="NEUROTR_ION_CHANNEL"/>
    <property type="match status" value="1"/>
</dbReference>
<keyword evidence="4" id="KW-1003">Cell membrane</keyword>
<organism evidence="14">
    <name type="scientific">Oppiella nova</name>
    <dbReference type="NCBI Taxonomy" id="334625"/>
    <lineage>
        <taxon>Eukaryota</taxon>
        <taxon>Metazoa</taxon>
        <taxon>Ecdysozoa</taxon>
        <taxon>Arthropoda</taxon>
        <taxon>Chelicerata</taxon>
        <taxon>Arachnida</taxon>
        <taxon>Acari</taxon>
        <taxon>Acariformes</taxon>
        <taxon>Sarcoptiformes</taxon>
        <taxon>Oribatida</taxon>
        <taxon>Brachypylina</taxon>
        <taxon>Oppioidea</taxon>
        <taxon>Oppiidae</taxon>
        <taxon>Oppiella</taxon>
    </lineage>
</organism>
<dbReference type="PANTHER" id="PTHR18945">
    <property type="entry name" value="NEUROTRANSMITTER GATED ION CHANNEL"/>
    <property type="match status" value="1"/>
</dbReference>
<dbReference type="Proteomes" id="UP000728032">
    <property type="component" value="Unassembled WGS sequence"/>
</dbReference>
<evidence type="ECO:0000313" key="14">
    <source>
        <dbReference type="EMBL" id="CAD7645615.1"/>
    </source>
</evidence>
<dbReference type="InterPro" id="IPR006201">
    <property type="entry name" value="Neur_channel"/>
</dbReference>
<feature type="non-terminal residue" evidence="14">
    <location>
        <position position="1"/>
    </location>
</feature>
<evidence type="ECO:0000259" key="12">
    <source>
        <dbReference type="Pfam" id="PF02931"/>
    </source>
</evidence>
<evidence type="ECO:0000256" key="5">
    <source>
        <dbReference type="ARBA" id="ARBA00022692"/>
    </source>
</evidence>
<name>A0A7R9LRW7_9ACAR</name>
<dbReference type="SUPFAM" id="SSF90112">
    <property type="entry name" value="Neurotransmitter-gated ion-channel transmembrane pore"/>
    <property type="match status" value="1"/>
</dbReference>
<dbReference type="InterPro" id="IPR006202">
    <property type="entry name" value="Neur_chan_lig-bd"/>
</dbReference>
<dbReference type="InterPro" id="IPR038050">
    <property type="entry name" value="Neuro_actylchol_rec"/>
</dbReference>
<evidence type="ECO:0000256" key="11">
    <source>
        <dbReference type="SAM" id="Phobius"/>
    </source>
</evidence>
<keyword evidence="3" id="KW-0813">Transport</keyword>
<accession>A0A7R9LRW7</accession>
<dbReference type="EMBL" id="OC916920">
    <property type="protein sequence ID" value="CAD7645615.1"/>
    <property type="molecule type" value="Genomic_DNA"/>
</dbReference>
<dbReference type="InterPro" id="IPR036734">
    <property type="entry name" value="Neur_chan_lig-bd_sf"/>
</dbReference>
<feature type="transmembrane region" description="Helical" evidence="11">
    <location>
        <begin position="227"/>
        <end position="245"/>
    </location>
</feature>
<dbReference type="GO" id="GO:0005886">
    <property type="term" value="C:plasma membrane"/>
    <property type="evidence" value="ECO:0007669"/>
    <property type="project" value="UniProtKB-SubCell"/>
</dbReference>
<comment type="subcellular location">
    <subcellularLocation>
        <location evidence="2">Cell membrane</location>
    </subcellularLocation>
    <subcellularLocation>
        <location evidence="1">Membrane</location>
        <topology evidence="1">Multi-pass membrane protein</topology>
    </subcellularLocation>
</comment>
<evidence type="ECO:0000256" key="6">
    <source>
        <dbReference type="ARBA" id="ARBA00022729"/>
    </source>
</evidence>
<keyword evidence="15" id="KW-1185">Reference proteome</keyword>
<dbReference type="OrthoDB" id="6435124at2759"/>
<evidence type="ECO:0000256" key="1">
    <source>
        <dbReference type="ARBA" id="ARBA00004141"/>
    </source>
</evidence>
<dbReference type="GO" id="GO:0005230">
    <property type="term" value="F:extracellular ligand-gated monoatomic ion channel activity"/>
    <property type="evidence" value="ECO:0007669"/>
    <property type="project" value="InterPro"/>
</dbReference>
<dbReference type="EMBL" id="CAJPVJ010002095">
    <property type="protein sequence ID" value="CAG2165761.1"/>
    <property type="molecule type" value="Genomic_DNA"/>
</dbReference>
<evidence type="ECO:0000256" key="8">
    <source>
        <dbReference type="ARBA" id="ARBA00023065"/>
    </source>
</evidence>